<proteinExistence type="predicted"/>
<dbReference type="Proteomes" id="UP000245133">
    <property type="component" value="Unassembled WGS sequence"/>
</dbReference>
<evidence type="ECO:0000313" key="2">
    <source>
        <dbReference type="EMBL" id="GBF49399.1"/>
    </source>
</evidence>
<accession>A0A2P2DXP4</accession>
<protein>
    <submittedName>
        <fullName evidence="2">Uncharacterized protein</fullName>
    </submittedName>
</protein>
<dbReference type="RefSeq" id="WP_108974259.1">
    <property type="nucleotide sequence ID" value="NZ_BFBB01000003.1"/>
</dbReference>
<evidence type="ECO:0000313" key="3">
    <source>
        <dbReference type="Proteomes" id="UP000245133"/>
    </source>
</evidence>
<comment type="caution">
    <text evidence="2">The sequence shown here is derived from an EMBL/GenBank/DDBJ whole genome shotgun (WGS) entry which is preliminary data.</text>
</comment>
<sequence>MSWEDKATLDELLPQLEALADFCEANFDNPGQPEHFDATYNGFDIINDKLKTIEEDISDLNTELNNEEAARINADAILQNNVELISQRIDNLLYDPIPETEVLNGSRQYLNEFVEVFSTDQIDGLTQKFAFFTNALSAKLSDIFASAGTGLVIDKSNPAFPVIIQNRPSYNQIQNKPSSFPSSIPEVSGLSNALDSKVSLDAGGKIPASLLPSYVDDVLEFSNLASFPASGESGKIYIALDTNLSYRWSGSAYIPIVSSPGSTDSLAEGSINKYFTEDRVRNSILTGLTEISGNILSSDSILLAFGKIKNFISNFIVNVLNVNLTGLSILTGGNITATDTILGALGKLQNQISNIFSRPLTGLSLTSGGTISETDSLLQAIGKLQKQISDLELSSDGSEVGDIKYTMRNQTSGRWLYVRGGTIGNDSSNATELASNQALDLFLWLWNNFPNLVVRNSSGTIVTRGVSASADWAANRTIQLWDRRGRSPRIWGQSGNGNKANGQPYNGGSIGDYADDKMQRFRFGKANGIPIRSTNVNAGSGTIIEIITADGNLTNDIFQIEDGNGSPRLGDETSPATYTENCWIRY</sequence>
<evidence type="ECO:0000256" key="1">
    <source>
        <dbReference type="SAM" id="Coils"/>
    </source>
</evidence>
<dbReference type="OrthoDB" id="346134at2"/>
<feature type="coiled-coil region" evidence="1">
    <location>
        <begin position="43"/>
        <end position="70"/>
    </location>
</feature>
<keyword evidence="1" id="KW-0175">Coiled coil</keyword>
<gene>
    <name evidence="2" type="ORF">LPTSP4_09120</name>
</gene>
<reference evidence="2 3" key="1">
    <citation type="submission" date="2018-02" db="EMBL/GenBank/DDBJ databases">
        <title>Novel Leptospira species isolated from soil and water in Japan.</title>
        <authorList>
            <person name="Nakao R."/>
            <person name="Masuzawa T."/>
        </authorList>
    </citation>
    <scope>NUCLEOTIDE SEQUENCE [LARGE SCALE GENOMIC DNA]</scope>
    <source>
        <strain evidence="2 3">YH101</strain>
    </source>
</reference>
<dbReference type="EMBL" id="BFBB01000003">
    <property type="protein sequence ID" value="GBF49399.1"/>
    <property type="molecule type" value="Genomic_DNA"/>
</dbReference>
<dbReference type="AlphaFoldDB" id="A0A2P2DXP4"/>
<organism evidence="2 3">
    <name type="scientific">Leptospira ryugenii</name>
    <dbReference type="NCBI Taxonomy" id="1917863"/>
    <lineage>
        <taxon>Bacteria</taxon>
        <taxon>Pseudomonadati</taxon>
        <taxon>Spirochaetota</taxon>
        <taxon>Spirochaetia</taxon>
        <taxon>Leptospirales</taxon>
        <taxon>Leptospiraceae</taxon>
        <taxon>Leptospira</taxon>
    </lineage>
</organism>
<keyword evidence="3" id="KW-1185">Reference proteome</keyword>
<name>A0A2P2DXP4_9LEPT</name>